<evidence type="ECO:0000256" key="3">
    <source>
        <dbReference type="PROSITE-ProRule" id="PRU00090"/>
    </source>
</evidence>
<dbReference type="GO" id="GO:0035567">
    <property type="term" value="P:non-canonical Wnt signaling pathway"/>
    <property type="evidence" value="ECO:0007669"/>
    <property type="project" value="TreeGrafter"/>
</dbReference>
<dbReference type="Ensembl" id="ENSMMDT00005021303.1">
    <property type="protein sequence ID" value="ENSMMDP00005020819.1"/>
    <property type="gene ID" value="ENSMMDG00005010224.1"/>
</dbReference>
<dbReference type="InterPro" id="IPR015526">
    <property type="entry name" value="Frizzled/SFRP"/>
</dbReference>
<evidence type="ECO:0000256" key="1">
    <source>
        <dbReference type="ARBA" id="ARBA00022473"/>
    </source>
</evidence>
<evidence type="ECO:0000313" key="6">
    <source>
        <dbReference type="Proteomes" id="UP000472263"/>
    </source>
</evidence>
<dbReference type="GeneTree" id="ENSGT00940000166686"/>
<organism evidence="5 6">
    <name type="scientific">Myripristis murdjan</name>
    <name type="common">pinecone soldierfish</name>
    <dbReference type="NCBI Taxonomy" id="586833"/>
    <lineage>
        <taxon>Eukaryota</taxon>
        <taxon>Metazoa</taxon>
        <taxon>Chordata</taxon>
        <taxon>Craniata</taxon>
        <taxon>Vertebrata</taxon>
        <taxon>Euteleostomi</taxon>
        <taxon>Actinopterygii</taxon>
        <taxon>Neopterygii</taxon>
        <taxon>Teleostei</taxon>
        <taxon>Neoteleostei</taxon>
        <taxon>Acanthomorphata</taxon>
        <taxon>Holocentriformes</taxon>
        <taxon>Holocentridae</taxon>
        <taxon>Myripristis</taxon>
    </lineage>
</organism>
<feature type="disulfide bond" evidence="3">
    <location>
        <begin position="149"/>
        <end position="173"/>
    </location>
</feature>
<reference evidence="5" key="3">
    <citation type="submission" date="2025-09" db="UniProtKB">
        <authorList>
            <consortium name="Ensembl"/>
        </authorList>
    </citation>
    <scope>IDENTIFICATION</scope>
</reference>
<dbReference type="InParanoid" id="A0A667Y9K7"/>
<accession>A0A667Y9K7</accession>
<dbReference type="GO" id="GO:0005886">
    <property type="term" value="C:plasma membrane"/>
    <property type="evidence" value="ECO:0007669"/>
    <property type="project" value="TreeGrafter"/>
</dbReference>
<dbReference type="PANTHER" id="PTHR11309:SF47">
    <property type="entry name" value="FRIZZLED"/>
    <property type="match status" value="1"/>
</dbReference>
<keyword evidence="2 3" id="KW-1015">Disulfide bond</keyword>
<dbReference type="SMART" id="SM00063">
    <property type="entry name" value="FRI"/>
    <property type="match status" value="1"/>
</dbReference>
<reference evidence="5" key="2">
    <citation type="submission" date="2025-08" db="UniProtKB">
        <authorList>
            <consortium name="Ensembl"/>
        </authorList>
    </citation>
    <scope>IDENTIFICATION</scope>
</reference>
<dbReference type="Proteomes" id="UP000472263">
    <property type="component" value="Chromosome 16"/>
</dbReference>
<dbReference type="GO" id="GO:0017147">
    <property type="term" value="F:Wnt-protein binding"/>
    <property type="evidence" value="ECO:0007669"/>
    <property type="project" value="TreeGrafter"/>
</dbReference>
<protein>
    <recommendedName>
        <fullName evidence="4">FZ domain-containing protein</fullName>
    </recommendedName>
</protein>
<dbReference type="GO" id="GO:0042813">
    <property type="term" value="F:Wnt receptor activity"/>
    <property type="evidence" value="ECO:0007669"/>
    <property type="project" value="TreeGrafter"/>
</dbReference>
<evidence type="ECO:0000259" key="4">
    <source>
        <dbReference type="PROSITE" id="PS50038"/>
    </source>
</evidence>
<reference evidence="5" key="1">
    <citation type="submission" date="2019-06" db="EMBL/GenBank/DDBJ databases">
        <authorList>
            <consortium name="Wellcome Sanger Institute Data Sharing"/>
        </authorList>
    </citation>
    <scope>NUCLEOTIDE SEQUENCE [LARGE SCALE GENOMIC DNA]</scope>
</reference>
<feature type="domain" description="FZ" evidence="4">
    <location>
        <begin position="76"/>
        <end position="184"/>
    </location>
</feature>
<sequence>MLCDPSGGPKSVPLLPETRSTSVDVLHLQSTAAHRKDHKPPRGSRRFLRSRRAMMQWLWSALALLLSLQRAHGRTEEKPSCKPVMVSFCEGVGYNTSMHPNGDDAGLEIHQFFPLVKVQCSPHLRPFLCSIYAPECTSGQARPPCKTLCEQARSGCEPLMNKFGFQWPESLKCDALSTESCEHVSLRPPLRGDCVCPSQVSVCTEERQIDYQCRPISRRNVKKWKKKIQGNDLKNKYYNKIKLKNCQNFFKNSGILIPGFAIFANID</sequence>
<dbReference type="InterPro" id="IPR036790">
    <property type="entry name" value="Frizzled_dom_sf"/>
</dbReference>
<name>A0A667Y9K7_9TELE</name>
<dbReference type="PROSITE" id="PS50038">
    <property type="entry name" value="FZ"/>
    <property type="match status" value="1"/>
</dbReference>
<dbReference type="PANTHER" id="PTHR11309">
    <property type="entry name" value="FRIZZLED"/>
    <property type="match status" value="1"/>
</dbReference>
<dbReference type="SUPFAM" id="SSF63501">
    <property type="entry name" value="Frizzled cysteine-rich domain"/>
    <property type="match status" value="1"/>
</dbReference>
<comment type="caution">
    <text evidence="3">Lacks conserved residue(s) required for the propagation of feature annotation.</text>
</comment>
<evidence type="ECO:0000256" key="2">
    <source>
        <dbReference type="ARBA" id="ARBA00023157"/>
    </source>
</evidence>
<dbReference type="Pfam" id="PF01392">
    <property type="entry name" value="Fz"/>
    <property type="match status" value="1"/>
</dbReference>
<keyword evidence="1" id="KW-0217">Developmental protein</keyword>
<keyword evidence="6" id="KW-1185">Reference proteome</keyword>
<dbReference type="AlphaFoldDB" id="A0A667Y9K7"/>
<dbReference type="Gene3D" id="1.10.2000.10">
    <property type="entry name" value="Frizzled cysteine-rich domain"/>
    <property type="match status" value="1"/>
</dbReference>
<dbReference type="GO" id="GO:0060070">
    <property type="term" value="P:canonical Wnt signaling pathway"/>
    <property type="evidence" value="ECO:0007669"/>
    <property type="project" value="TreeGrafter"/>
</dbReference>
<evidence type="ECO:0000313" key="5">
    <source>
        <dbReference type="Ensembl" id="ENSMMDP00005020819.1"/>
    </source>
</evidence>
<proteinExistence type="predicted"/>
<dbReference type="InterPro" id="IPR020067">
    <property type="entry name" value="Frizzled_dom"/>
</dbReference>